<dbReference type="PANTHER" id="PTHR43798:SF31">
    <property type="entry name" value="AB HYDROLASE SUPERFAMILY PROTEIN YCLE"/>
    <property type="match status" value="1"/>
</dbReference>
<dbReference type="GO" id="GO:0016787">
    <property type="term" value="F:hydrolase activity"/>
    <property type="evidence" value="ECO:0007669"/>
    <property type="project" value="UniProtKB-KW"/>
</dbReference>
<keyword evidence="1 3" id="KW-0378">Hydrolase</keyword>
<accession>A0ABP8YTB3</accession>
<gene>
    <name evidence="3" type="ORF">GCM10023350_22740</name>
</gene>
<keyword evidence="4" id="KW-1185">Reference proteome</keyword>
<name>A0ABP8YTB3_9ACTN</name>
<dbReference type="PANTHER" id="PTHR43798">
    <property type="entry name" value="MONOACYLGLYCEROL LIPASE"/>
    <property type="match status" value="1"/>
</dbReference>
<evidence type="ECO:0000313" key="3">
    <source>
        <dbReference type="EMBL" id="GAA4738095.1"/>
    </source>
</evidence>
<dbReference type="Proteomes" id="UP001499882">
    <property type="component" value="Unassembled WGS sequence"/>
</dbReference>
<evidence type="ECO:0000256" key="1">
    <source>
        <dbReference type="ARBA" id="ARBA00022801"/>
    </source>
</evidence>
<organism evidence="3 4">
    <name type="scientific">Nocardioides endophyticus</name>
    <dbReference type="NCBI Taxonomy" id="1353775"/>
    <lineage>
        <taxon>Bacteria</taxon>
        <taxon>Bacillati</taxon>
        <taxon>Actinomycetota</taxon>
        <taxon>Actinomycetes</taxon>
        <taxon>Propionibacteriales</taxon>
        <taxon>Nocardioidaceae</taxon>
        <taxon>Nocardioides</taxon>
    </lineage>
</organism>
<evidence type="ECO:0000259" key="2">
    <source>
        <dbReference type="Pfam" id="PF00561"/>
    </source>
</evidence>
<dbReference type="Gene3D" id="3.40.50.1820">
    <property type="entry name" value="alpha/beta hydrolase"/>
    <property type="match status" value="1"/>
</dbReference>
<dbReference type="EMBL" id="BAABKN010000014">
    <property type="protein sequence ID" value="GAA4738095.1"/>
    <property type="molecule type" value="Genomic_DNA"/>
</dbReference>
<proteinExistence type="predicted"/>
<dbReference type="Pfam" id="PF00561">
    <property type="entry name" value="Abhydrolase_1"/>
    <property type="match status" value="1"/>
</dbReference>
<dbReference type="RefSeq" id="WP_345526891.1">
    <property type="nucleotide sequence ID" value="NZ_BAABKN010000014.1"/>
</dbReference>
<dbReference type="InterPro" id="IPR000073">
    <property type="entry name" value="AB_hydrolase_1"/>
</dbReference>
<feature type="domain" description="AB hydrolase-1" evidence="2">
    <location>
        <begin position="30"/>
        <end position="249"/>
    </location>
</feature>
<evidence type="ECO:0000313" key="4">
    <source>
        <dbReference type="Proteomes" id="UP001499882"/>
    </source>
</evidence>
<dbReference type="InterPro" id="IPR050266">
    <property type="entry name" value="AB_hydrolase_sf"/>
</dbReference>
<comment type="caution">
    <text evidence="3">The sequence shown here is derived from an EMBL/GenBank/DDBJ whole genome shotgun (WGS) entry which is preliminary data.</text>
</comment>
<dbReference type="InterPro" id="IPR029058">
    <property type="entry name" value="AB_hydrolase_fold"/>
</dbReference>
<dbReference type="SUPFAM" id="SSF53474">
    <property type="entry name" value="alpha/beta-Hydrolases"/>
    <property type="match status" value="1"/>
</dbReference>
<protein>
    <submittedName>
        <fullName evidence="3">Alpha/beta hydrolase</fullName>
    </submittedName>
</protein>
<reference evidence="4" key="1">
    <citation type="journal article" date="2019" name="Int. J. Syst. Evol. Microbiol.">
        <title>The Global Catalogue of Microorganisms (GCM) 10K type strain sequencing project: providing services to taxonomists for standard genome sequencing and annotation.</title>
        <authorList>
            <consortium name="The Broad Institute Genomics Platform"/>
            <consortium name="The Broad Institute Genome Sequencing Center for Infectious Disease"/>
            <person name="Wu L."/>
            <person name="Ma J."/>
        </authorList>
    </citation>
    <scope>NUCLEOTIDE SEQUENCE [LARGE SCALE GENOMIC DNA]</scope>
    <source>
        <strain evidence="4">JCM 18532</strain>
    </source>
</reference>
<dbReference type="PRINTS" id="PR00111">
    <property type="entry name" value="ABHYDROLASE"/>
</dbReference>
<sequence>MTITDSVQVEVTWIETTWGRIRVQSAGSGPALLYLHPAAGSSWRPFLDLLAQDYRVHVPEHPGFGETELYDGLDDPHDLAFLYLELLDALDLESVILVGSSFGGWIAAELASIAHRRFPKLVLIDAVGLRIPENPVADTFAMNQAETAAALFHDQEFAARLFAGEPTVEQIVQMTSDKAALAHYSWKPFFNNPKLEARLHRIGTPTLVLWGQYDGVVALVHGERYAAAIPNARLEVIADAAHSPLLEKPAETIALVTQFLR</sequence>